<reference evidence="1 2" key="1">
    <citation type="submission" date="2016-07" db="EMBL/GenBank/DDBJ databases">
        <title>Pervasive Adenine N6-methylation of Active Genes in Fungi.</title>
        <authorList>
            <consortium name="DOE Joint Genome Institute"/>
            <person name="Mondo S.J."/>
            <person name="Dannebaum R.O."/>
            <person name="Kuo R.C."/>
            <person name="Labutti K."/>
            <person name="Haridas S."/>
            <person name="Kuo A."/>
            <person name="Salamov A."/>
            <person name="Ahrendt S.R."/>
            <person name="Lipzen A."/>
            <person name="Sullivan W."/>
            <person name="Andreopoulos W.B."/>
            <person name="Clum A."/>
            <person name="Lindquist E."/>
            <person name="Daum C."/>
            <person name="Ramamoorthy G.K."/>
            <person name="Gryganskyi A."/>
            <person name="Culley D."/>
            <person name="Magnuson J.K."/>
            <person name="James T.Y."/>
            <person name="O'Malley M.A."/>
            <person name="Stajich J.E."/>
            <person name="Spatafora J.W."/>
            <person name="Visel A."/>
            <person name="Grigoriev I.V."/>
        </authorList>
    </citation>
    <scope>NUCLEOTIDE SEQUENCE [LARGE SCALE GENOMIC DNA]</scope>
    <source>
        <strain evidence="1 2">NRRL 1336</strain>
    </source>
</reference>
<dbReference type="EMBL" id="MCGE01000025">
    <property type="protein sequence ID" value="ORZ10115.1"/>
    <property type="molecule type" value="Genomic_DNA"/>
</dbReference>
<sequence>MMPPNTVQIQIIPETDTLHLFRDETTMMNETYDLQGHIRLIPIIYKKEKNKRHVPSKLISVHHIHLRLQGYVQTMLTSDFSDSDKGADQRWCKDTTTLPLLDRILYSARGYANVTECVLDQQLTITPGIHSLNKVTDIAFNFVIENTQNLPPSFSSPRHLICYYMSATIHQQEDNACIYTFPRSTSSLPILSPSTSLSATSTSSSSSSSHQRKKRRFLLIQRPFFKNLMNKLSPSSLSSSPSSTTLSSSPSFSSFHNSNTPISVRLPIVVQCHHLGSMYALTHQPRIRYCGARTHSLRYQIHLAKYLLLQSMGQTTEVSFQCSFFPLSPLIKIKRLVCYLVQYETYPIRSGQINSIEPLPENQLETKARKIGYKEHHLVEDDNLERLSISVSLNNPQLVPPVNTVSLQVTHKLRLAVYFQGKEKKMTLSFPIVFCTIPPTTPTAPPTQFSMTSLPPSLLMRMYNNNNYIMDSTTDGSQDESTENIADIESLNACKLPSYLDVMSEGPPPSPFLEDQILSS</sequence>
<evidence type="ECO:0000313" key="1">
    <source>
        <dbReference type="EMBL" id="ORZ10115.1"/>
    </source>
</evidence>
<dbReference type="Gene3D" id="2.60.40.640">
    <property type="match status" value="1"/>
</dbReference>
<dbReference type="InterPro" id="IPR014752">
    <property type="entry name" value="Arrestin-like_C"/>
</dbReference>
<comment type="caution">
    <text evidence="1">The sequence shown here is derived from an EMBL/GenBank/DDBJ whole genome shotgun (WGS) entry which is preliminary data.</text>
</comment>
<protein>
    <submittedName>
        <fullName evidence="1">Uncharacterized protein</fullName>
    </submittedName>
</protein>
<organism evidence="1 2">
    <name type="scientific">Absidia repens</name>
    <dbReference type="NCBI Taxonomy" id="90262"/>
    <lineage>
        <taxon>Eukaryota</taxon>
        <taxon>Fungi</taxon>
        <taxon>Fungi incertae sedis</taxon>
        <taxon>Mucoromycota</taxon>
        <taxon>Mucoromycotina</taxon>
        <taxon>Mucoromycetes</taxon>
        <taxon>Mucorales</taxon>
        <taxon>Cunninghamellaceae</taxon>
        <taxon>Absidia</taxon>
    </lineage>
</organism>
<gene>
    <name evidence="1" type="ORF">BCR42DRAFT_422767</name>
</gene>
<proteinExistence type="predicted"/>
<evidence type="ECO:0000313" key="2">
    <source>
        <dbReference type="Proteomes" id="UP000193560"/>
    </source>
</evidence>
<dbReference type="OrthoDB" id="2277683at2759"/>
<dbReference type="AlphaFoldDB" id="A0A1X2I5X4"/>
<accession>A0A1X2I5X4</accession>
<name>A0A1X2I5X4_9FUNG</name>
<dbReference type="Proteomes" id="UP000193560">
    <property type="component" value="Unassembled WGS sequence"/>
</dbReference>
<keyword evidence="2" id="KW-1185">Reference proteome</keyword>